<name>A0ABQ7M474_BRACM</name>
<evidence type="ECO:0000313" key="2">
    <source>
        <dbReference type="Proteomes" id="UP000823674"/>
    </source>
</evidence>
<accession>A0ABQ7M474</accession>
<sequence>MESSLMSFPFITDLSVLVFNQMALIFHSFKSRYINFRYVFQIWKSSGTTYQLVMTYNSVVRPTTYNSVVRPTTYNSVVRPTTYIRLNFRSSQKTYFKVNCKNNLCINQTTSSTDKASPSTQNLKRKIKILVFLAECGEKVREMLCLVYKNGERRRLNRFWEH</sequence>
<dbReference type="Proteomes" id="UP000823674">
    <property type="component" value="Chromosome A06"/>
</dbReference>
<protein>
    <submittedName>
        <fullName evidence="1">Uncharacterized protein</fullName>
    </submittedName>
</protein>
<proteinExistence type="predicted"/>
<reference evidence="1 2" key="1">
    <citation type="submission" date="2021-03" db="EMBL/GenBank/DDBJ databases">
        <authorList>
            <person name="King G.J."/>
            <person name="Bancroft I."/>
            <person name="Baten A."/>
            <person name="Bloomfield J."/>
            <person name="Borpatragohain P."/>
            <person name="He Z."/>
            <person name="Irish N."/>
            <person name="Irwin J."/>
            <person name="Liu K."/>
            <person name="Mauleon R.P."/>
            <person name="Moore J."/>
            <person name="Morris R."/>
            <person name="Ostergaard L."/>
            <person name="Wang B."/>
            <person name="Wells R."/>
        </authorList>
    </citation>
    <scope>NUCLEOTIDE SEQUENCE [LARGE SCALE GENOMIC DNA]</scope>
    <source>
        <strain evidence="1">R-o-18</strain>
        <tissue evidence="1">Leaf</tissue>
    </source>
</reference>
<evidence type="ECO:0000313" key="1">
    <source>
        <dbReference type="EMBL" id="KAG5393588.1"/>
    </source>
</evidence>
<gene>
    <name evidence="1" type="primary">A06p032480.1_BraROA</name>
    <name evidence="1" type="ORF">IGI04_023551</name>
</gene>
<organism evidence="1 2">
    <name type="scientific">Brassica rapa subsp. trilocularis</name>
    <dbReference type="NCBI Taxonomy" id="1813537"/>
    <lineage>
        <taxon>Eukaryota</taxon>
        <taxon>Viridiplantae</taxon>
        <taxon>Streptophyta</taxon>
        <taxon>Embryophyta</taxon>
        <taxon>Tracheophyta</taxon>
        <taxon>Spermatophyta</taxon>
        <taxon>Magnoliopsida</taxon>
        <taxon>eudicotyledons</taxon>
        <taxon>Gunneridae</taxon>
        <taxon>Pentapetalae</taxon>
        <taxon>rosids</taxon>
        <taxon>malvids</taxon>
        <taxon>Brassicales</taxon>
        <taxon>Brassicaceae</taxon>
        <taxon>Brassiceae</taxon>
        <taxon>Brassica</taxon>
    </lineage>
</organism>
<keyword evidence="2" id="KW-1185">Reference proteome</keyword>
<dbReference type="EMBL" id="JADBGQ010000006">
    <property type="protein sequence ID" value="KAG5393588.1"/>
    <property type="molecule type" value="Genomic_DNA"/>
</dbReference>
<comment type="caution">
    <text evidence="1">The sequence shown here is derived from an EMBL/GenBank/DDBJ whole genome shotgun (WGS) entry which is preliminary data.</text>
</comment>